<evidence type="ECO:0000256" key="1">
    <source>
        <dbReference type="SAM" id="MobiDB-lite"/>
    </source>
</evidence>
<reference evidence="2 3" key="1">
    <citation type="submission" date="2016-11" db="EMBL/GenBank/DDBJ databases">
        <title>The macronuclear genome of Stentor coeruleus: a giant cell with tiny introns.</title>
        <authorList>
            <person name="Slabodnick M."/>
            <person name="Ruby J.G."/>
            <person name="Reiff S.B."/>
            <person name="Swart E.C."/>
            <person name="Gosai S."/>
            <person name="Prabakaran S."/>
            <person name="Witkowska E."/>
            <person name="Larue G.E."/>
            <person name="Fisher S."/>
            <person name="Freeman R.M."/>
            <person name="Gunawardena J."/>
            <person name="Chu W."/>
            <person name="Stover N.A."/>
            <person name="Gregory B.D."/>
            <person name="Nowacki M."/>
            <person name="Derisi J."/>
            <person name="Roy S.W."/>
            <person name="Marshall W.F."/>
            <person name="Sood P."/>
        </authorList>
    </citation>
    <scope>NUCLEOTIDE SEQUENCE [LARGE SCALE GENOMIC DNA]</scope>
    <source>
        <strain evidence="2">WM001</strain>
    </source>
</reference>
<accession>A0A1R2BD70</accession>
<dbReference type="OrthoDB" id="325086at2759"/>
<feature type="region of interest" description="Disordered" evidence="1">
    <location>
        <begin position="136"/>
        <end position="157"/>
    </location>
</feature>
<evidence type="ECO:0000313" key="2">
    <source>
        <dbReference type="EMBL" id="OMJ74660.1"/>
    </source>
</evidence>
<comment type="caution">
    <text evidence="2">The sequence shown here is derived from an EMBL/GenBank/DDBJ whole genome shotgun (WGS) entry which is preliminary data.</text>
</comment>
<dbReference type="EMBL" id="MPUH01000737">
    <property type="protein sequence ID" value="OMJ74660.1"/>
    <property type="molecule type" value="Genomic_DNA"/>
</dbReference>
<protein>
    <submittedName>
        <fullName evidence="2">Uncharacterized protein</fullName>
    </submittedName>
</protein>
<gene>
    <name evidence="2" type="ORF">SteCoe_26372</name>
</gene>
<dbReference type="Proteomes" id="UP000187209">
    <property type="component" value="Unassembled WGS sequence"/>
</dbReference>
<organism evidence="2 3">
    <name type="scientific">Stentor coeruleus</name>
    <dbReference type="NCBI Taxonomy" id="5963"/>
    <lineage>
        <taxon>Eukaryota</taxon>
        <taxon>Sar</taxon>
        <taxon>Alveolata</taxon>
        <taxon>Ciliophora</taxon>
        <taxon>Postciliodesmatophora</taxon>
        <taxon>Heterotrichea</taxon>
        <taxon>Heterotrichida</taxon>
        <taxon>Stentoridae</taxon>
        <taxon>Stentor</taxon>
    </lineage>
</organism>
<sequence length="477" mass="55537">MKSYSPTSKPKQLYKEKSTQTEFSVINYEYQIHQKDKKIQQLQKALQKFISPTINPPISAEKSINISIESERISPYFYQQKILSSEDFESSLQAIKSLSAKMPLDTANIEEINKLASGNSNFVITPEQIYTNSKLMNKPQNKSPLRTFNDNKNSKSNLVKQSKKTLNTKPKMQKQSSIITELLYQDDQDKSTWNVVMNKFRDDPQLLSRVLHQSKNKETNKAKGSISVEPYIKNRIDSVYRNKKYTREQEFEIRPISAVINKPKKSYRSITAKVKDSDWSKSILDTYVAQRKTEFPSSDPSILTSQEVEGLLQSKVFDGLDFLYEKAVKTLEILKYEMMIPQSYMIIPPRSKECLEKILENCFQLFKARVMIIKVLQLIHMREECLLKLMAKEVNIEKEFSNLQRLGKKIIHIIMYLKCTKFPIGTFVYLGEDYAEKIQKDLESVVSVYPDLRYFDFDEGNSYANTNNKGFYKPKKM</sequence>
<name>A0A1R2BD70_9CILI</name>
<dbReference type="AlphaFoldDB" id="A0A1R2BD70"/>
<keyword evidence="3" id="KW-1185">Reference proteome</keyword>
<proteinExistence type="predicted"/>
<evidence type="ECO:0000313" key="3">
    <source>
        <dbReference type="Proteomes" id="UP000187209"/>
    </source>
</evidence>